<dbReference type="EMBL" id="KN880436">
    <property type="protein sequence ID" value="KIY73383.1"/>
    <property type="molecule type" value="Genomic_DNA"/>
</dbReference>
<dbReference type="Proteomes" id="UP000054007">
    <property type="component" value="Unassembled WGS sequence"/>
</dbReference>
<evidence type="ECO:0000313" key="2">
    <source>
        <dbReference type="Proteomes" id="UP000054007"/>
    </source>
</evidence>
<protein>
    <submittedName>
        <fullName evidence="1">Uncharacterized protein</fullName>
    </submittedName>
</protein>
<accession>A0A0D7BS70</accession>
<evidence type="ECO:0000313" key="1">
    <source>
        <dbReference type="EMBL" id="KIY73383.1"/>
    </source>
</evidence>
<dbReference type="OrthoDB" id="2798046at2759"/>
<proteinExistence type="predicted"/>
<keyword evidence="2" id="KW-1185">Reference proteome</keyword>
<dbReference type="AlphaFoldDB" id="A0A0D7BS70"/>
<reference evidence="1 2" key="1">
    <citation type="journal article" date="2015" name="Fungal Genet. Biol.">
        <title>Evolution of novel wood decay mechanisms in Agaricales revealed by the genome sequences of Fistulina hepatica and Cylindrobasidium torrendii.</title>
        <authorList>
            <person name="Floudas D."/>
            <person name="Held B.W."/>
            <person name="Riley R."/>
            <person name="Nagy L.G."/>
            <person name="Koehler G."/>
            <person name="Ransdell A.S."/>
            <person name="Younus H."/>
            <person name="Chow J."/>
            <person name="Chiniquy J."/>
            <person name="Lipzen A."/>
            <person name="Tritt A."/>
            <person name="Sun H."/>
            <person name="Haridas S."/>
            <person name="LaButti K."/>
            <person name="Ohm R.A."/>
            <person name="Kues U."/>
            <person name="Blanchette R.A."/>
            <person name="Grigoriev I.V."/>
            <person name="Minto R.E."/>
            <person name="Hibbett D.S."/>
        </authorList>
    </citation>
    <scope>NUCLEOTIDE SEQUENCE [LARGE SCALE GENOMIC DNA]</scope>
    <source>
        <strain evidence="1 2">FP15055 ss-10</strain>
    </source>
</reference>
<organism evidence="1 2">
    <name type="scientific">Cylindrobasidium torrendii FP15055 ss-10</name>
    <dbReference type="NCBI Taxonomy" id="1314674"/>
    <lineage>
        <taxon>Eukaryota</taxon>
        <taxon>Fungi</taxon>
        <taxon>Dikarya</taxon>
        <taxon>Basidiomycota</taxon>
        <taxon>Agaricomycotina</taxon>
        <taxon>Agaricomycetes</taxon>
        <taxon>Agaricomycetidae</taxon>
        <taxon>Agaricales</taxon>
        <taxon>Marasmiineae</taxon>
        <taxon>Physalacriaceae</taxon>
        <taxon>Cylindrobasidium</taxon>
    </lineage>
</organism>
<sequence>MSVSSGVSLTWLTNAFFALYRLFVTVQINLASSRISFAWPYIVFTGFNYDYKDALCTVHISQVDASFTLLPHPLCFIGSRPFGLIKLHEFKVHVYGSEATPSWLGQLRSRCIFAILNGTTTRLDDIKTGITFKDTDGNTRAEVNSAAWYIENAFDRRQYIFGRIAAVLRRNWDTDFGVFAMVANDCQWYMNDSYLRDDSAWDMVKRCASFLTHAIPRFFHNPLVFTDLYIKQLDVTFGHFRIHDAELVKQCGAAVRNNYTEANGRGSLDGFTWDMFMDTVFRVCTDN</sequence>
<name>A0A0D7BS70_9AGAR</name>
<gene>
    <name evidence="1" type="ORF">CYLTODRAFT_485539</name>
</gene>